<gene>
    <name evidence="2" type="ordered locus">AMED_5104</name>
</gene>
<keyword evidence="1" id="KW-0812">Transmembrane</keyword>
<feature type="transmembrane region" description="Helical" evidence="1">
    <location>
        <begin position="62"/>
        <end position="83"/>
    </location>
</feature>
<evidence type="ECO:0000313" key="3">
    <source>
        <dbReference type="Proteomes" id="UP000000328"/>
    </source>
</evidence>
<dbReference type="Proteomes" id="UP000000328">
    <property type="component" value="Chromosome"/>
</dbReference>
<name>A0A0H3DBC7_AMYMU</name>
<dbReference type="EMBL" id="CP002000">
    <property type="protein sequence ID" value="ADJ46869.1"/>
    <property type="molecule type" value="Genomic_DNA"/>
</dbReference>
<dbReference type="AlphaFoldDB" id="A0A0H3DBC7"/>
<dbReference type="OrthoDB" id="3830295at2"/>
<dbReference type="HOGENOM" id="CLU_153694_1_0_11"/>
<dbReference type="PATRIC" id="fig|749927.5.peg.5280"/>
<sequence>MSDLVSGGGLRFDGGMTEPRIFGDPYETPDGTTVVPVHRPVGVFAVRDGQAQWAPAVDATRVALLGVGIGLVAATLAGIAMVHRPPWPDLRARRR</sequence>
<evidence type="ECO:0000256" key="1">
    <source>
        <dbReference type="SAM" id="Phobius"/>
    </source>
</evidence>
<dbReference type="eggNOG" id="ENOG5034AJR">
    <property type="taxonomic scope" value="Bacteria"/>
</dbReference>
<keyword evidence="1" id="KW-0472">Membrane</keyword>
<protein>
    <submittedName>
        <fullName evidence="2">Uncharacterized protein</fullName>
    </submittedName>
</protein>
<reference evidence="2 3" key="1">
    <citation type="journal article" date="2010" name="Cell Res.">
        <title>Complete genome sequence of the rifamycin SV-producing Amycolatopsis mediterranei U32 revealed its genetic characteristics in phylogeny and metabolism.</title>
        <authorList>
            <person name="Zhao W."/>
            <person name="Zhong Y."/>
            <person name="Yuan H."/>
            <person name="Wang J."/>
            <person name="Zheng H."/>
            <person name="Wang Y."/>
            <person name="Cen X."/>
            <person name="Xu F."/>
            <person name="Bai J."/>
            <person name="Han X."/>
            <person name="Lu G."/>
            <person name="Zhu Y."/>
            <person name="Shao Z."/>
            <person name="Yan H."/>
            <person name="Li C."/>
            <person name="Peng N."/>
            <person name="Zhang Z."/>
            <person name="Zhang Y."/>
            <person name="Lin W."/>
            <person name="Fan Y."/>
            <person name="Qin Z."/>
            <person name="Hu Y."/>
            <person name="Zhu B."/>
            <person name="Wang S."/>
            <person name="Ding X."/>
            <person name="Zhao G.P."/>
        </authorList>
    </citation>
    <scope>NUCLEOTIDE SEQUENCE [LARGE SCALE GENOMIC DNA]</scope>
    <source>
        <strain evidence="3">U-32</strain>
    </source>
</reference>
<dbReference type="KEGG" id="amd:AMED_5104"/>
<keyword evidence="1" id="KW-1133">Transmembrane helix</keyword>
<evidence type="ECO:0000313" key="2">
    <source>
        <dbReference type="EMBL" id="ADJ46869.1"/>
    </source>
</evidence>
<accession>A0A0H3DBC7</accession>
<proteinExistence type="predicted"/>
<organism evidence="2 3">
    <name type="scientific">Amycolatopsis mediterranei (strain U-32)</name>
    <dbReference type="NCBI Taxonomy" id="749927"/>
    <lineage>
        <taxon>Bacteria</taxon>
        <taxon>Bacillati</taxon>
        <taxon>Actinomycetota</taxon>
        <taxon>Actinomycetes</taxon>
        <taxon>Pseudonocardiales</taxon>
        <taxon>Pseudonocardiaceae</taxon>
        <taxon>Amycolatopsis</taxon>
    </lineage>
</organism>